<dbReference type="Pfam" id="PF18158">
    <property type="entry name" value="AidB_N"/>
    <property type="match status" value="1"/>
</dbReference>
<evidence type="ECO:0000259" key="6">
    <source>
        <dbReference type="Pfam" id="PF02770"/>
    </source>
</evidence>
<dbReference type="PANTHER" id="PTHR42707:SF2">
    <property type="entry name" value="ACD11 DEHYDROGENASE"/>
    <property type="match status" value="1"/>
</dbReference>
<dbReference type="InterPro" id="IPR009075">
    <property type="entry name" value="AcylCo_DH/oxidase_C"/>
</dbReference>
<evidence type="ECO:0000313" key="8">
    <source>
        <dbReference type="EMBL" id="THV00807.1"/>
    </source>
</evidence>
<feature type="domain" description="Adaptive response protein AidB N-terminal" evidence="7">
    <location>
        <begin position="8"/>
        <end position="162"/>
    </location>
</feature>
<protein>
    <recommendedName>
        <fullName evidence="10">Acyl-CoA dehydrogenase NM domain-like protein</fullName>
    </recommendedName>
</protein>
<keyword evidence="3 4" id="KW-0274">FAD</keyword>
<sequence>MRVEEGFQIEPFVEDNPYTSDPVLPSLLKRILPPQTLKEVEPDLVRFGQDVITKIRAAGDTVAPPKLTQYDQWGKRIDHLQTSEGWKFLKATAQAEGIPGIFYERKYGEDSRPYGFAKALLMVGDSHEVFCPLSMTDGTARVIQLMGTPGMKKHIFSRLISRDPSRAFVSGQWMTERPGGSDVSRTETSAQYLSKSNRFGPFYYLDGFKWFSSATDSDIAVALARTGSPKDGSRSLSLFLVPLRLPFPRDPSDPVPSPTSNGILVHRLKNKIGTHALPTAELSLERTEANLIGPLNQGVKNITPVLNITRVWSAIASVGGLRKCMAIAISYSKVRKVEGNKRLLKDAPIHVAQLASISLMYRALTHLTFGVIRLLGKVECGTASEEEEYRLRMLTPVVKAFAAEKACACMEDAMTTLGGAGYMEENDIGRMIRDCLVEKIWEGTTTVLALDLLRSVSDAKRFNSLLTWANTIIESCSSELQSTLQEQLQILKSRKDLLKSIYQVPVTPLMPRPALILTGYVCASIYLLEHAIWSCNTGQPETEIDVEVFKRWVDHSGFSAAVEDVKKANINVDNVVWSNNAIVFGFSKVNPKL</sequence>
<dbReference type="Proteomes" id="UP000297245">
    <property type="component" value="Unassembled WGS sequence"/>
</dbReference>
<dbReference type="OrthoDB" id="10251155at2759"/>
<dbReference type="PANTHER" id="PTHR42707">
    <property type="entry name" value="ACYL-COA DEHYDROGENASE"/>
    <property type="match status" value="1"/>
</dbReference>
<proteinExistence type="inferred from homology"/>
<dbReference type="Gene3D" id="1.20.140.10">
    <property type="entry name" value="Butyryl-CoA Dehydrogenase, subunit A, domain 3"/>
    <property type="match status" value="1"/>
</dbReference>
<dbReference type="Gene3D" id="6.10.250.600">
    <property type="match status" value="1"/>
</dbReference>
<dbReference type="InterPro" id="IPR036250">
    <property type="entry name" value="AcylCo_DH-like_C"/>
</dbReference>
<dbReference type="Pfam" id="PF00441">
    <property type="entry name" value="Acyl-CoA_dh_1"/>
    <property type="match status" value="1"/>
</dbReference>
<feature type="domain" description="Acyl-CoA dehydrogenase/oxidase C-terminal" evidence="5">
    <location>
        <begin position="296"/>
        <end position="455"/>
    </location>
</feature>
<evidence type="ECO:0000256" key="1">
    <source>
        <dbReference type="ARBA" id="ARBA00009347"/>
    </source>
</evidence>
<comment type="similarity">
    <text evidence="1 4">Belongs to the acyl-CoA dehydrogenase family.</text>
</comment>
<evidence type="ECO:0000256" key="2">
    <source>
        <dbReference type="ARBA" id="ARBA00022630"/>
    </source>
</evidence>
<evidence type="ECO:0000259" key="5">
    <source>
        <dbReference type="Pfam" id="PF00441"/>
    </source>
</evidence>
<dbReference type="SUPFAM" id="SSF56645">
    <property type="entry name" value="Acyl-CoA dehydrogenase NM domain-like"/>
    <property type="match status" value="1"/>
</dbReference>
<gene>
    <name evidence="8" type="ORF">K435DRAFT_718528</name>
</gene>
<evidence type="ECO:0000256" key="3">
    <source>
        <dbReference type="ARBA" id="ARBA00022827"/>
    </source>
</evidence>
<dbReference type="SUPFAM" id="SSF47203">
    <property type="entry name" value="Acyl-CoA dehydrogenase C-terminal domain-like"/>
    <property type="match status" value="1"/>
</dbReference>
<name>A0A4S8ME28_DENBC</name>
<dbReference type="InterPro" id="IPR041504">
    <property type="entry name" value="AidB_N"/>
</dbReference>
<feature type="domain" description="Acyl-CoA oxidase/dehydrogenase middle" evidence="6">
    <location>
        <begin position="172"/>
        <end position="286"/>
    </location>
</feature>
<accession>A0A4S8ME28</accession>
<evidence type="ECO:0000256" key="4">
    <source>
        <dbReference type="RuleBase" id="RU362125"/>
    </source>
</evidence>
<dbReference type="InterPro" id="IPR006091">
    <property type="entry name" value="Acyl-CoA_Oxase/DH_mid-dom"/>
</dbReference>
<evidence type="ECO:0000259" key="7">
    <source>
        <dbReference type="Pfam" id="PF18158"/>
    </source>
</evidence>
<organism evidence="8 9">
    <name type="scientific">Dendrothele bispora (strain CBS 962.96)</name>
    <dbReference type="NCBI Taxonomy" id="1314807"/>
    <lineage>
        <taxon>Eukaryota</taxon>
        <taxon>Fungi</taxon>
        <taxon>Dikarya</taxon>
        <taxon>Basidiomycota</taxon>
        <taxon>Agaricomycotina</taxon>
        <taxon>Agaricomycetes</taxon>
        <taxon>Agaricomycetidae</taxon>
        <taxon>Agaricales</taxon>
        <taxon>Agaricales incertae sedis</taxon>
        <taxon>Dendrothele</taxon>
    </lineage>
</organism>
<dbReference type="InterPro" id="IPR009100">
    <property type="entry name" value="AcylCoA_DH/oxidase_NM_dom_sf"/>
</dbReference>
<keyword evidence="2 4" id="KW-0285">Flavoprotein</keyword>
<dbReference type="AlphaFoldDB" id="A0A4S8ME28"/>
<dbReference type="Gene3D" id="2.40.110.20">
    <property type="match status" value="1"/>
</dbReference>
<dbReference type="InterPro" id="IPR052904">
    <property type="entry name" value="Acyl-CoA_dehydrogenase-like"/>
</dbReference>
<evidence type="ECO:0008006" key="10">
    <source>
        <dbReference type="Google" id="ProtNLM"/>
    </source>
</evidence>
<dbReference type="GO" id="GO:0003995">
    <property type="term" value="F:acyl-CoA dehydrogenase activity"/>
    <property type="evidence" value="ECO:0007669"/>
    <property type="project" value="TreeGrafter"/>
</dbReference>
<reference evidence="8 9" key="1">
    <citation type="journal article" date="2019" name="Nat. Ecol. Evol.">
        <title>Megaphylogeny resolves global patterns of mushroom evolution.</title>
        <authorList>
            <person name="Varga T."/>
            <person name="Krizsan K."/>
            <person name="Foldi C."/>
            <person name="Dima B."/>
            <person name="Sanchez-Garcia M."/>
            <person name="Sanchez-Ramirez S."/>
            <person name="Szollosi G.J."/>
            <person name="Szarkandi J.G."/>
            <person name="Papp V."/>
            <person name="Albert L."/>
            <person name="Andreopoulos W."/>
            <person name="Angelini C."/>
            <person name="Antonin V."/>
            <person name="Barry K.W."/>
            <person name="Bougher N.L."/>
            <person name="Buchanan P."/>
            <person name="Buyck B."/>
            <person name="Bense V."/>
            <person name="Catcheside P."/>
            <person name="Chovatia M."/>
            <person name="Cooper J."/>
            <person name="Damon W."/>
            <person name="Desjardin D."/>
            <person name="Finy P."/>
            <person name="Geml J."/>
            <person name="Haridas S."/>
            <person name="Hughes K."/>
            <person name="Justo A."/>
            <person name="Karasinski D."/>
            <person name="Kautmanova I."/>
            <person name="Kiss B."/>
            <person name="Kocsube S."/>
            <person name="Kotiranta H."/>
            <person name="LaButti K.M."/>
            <person name="Lechner B.E."/>
            <person name="Liimatainen K."/>
            <person name="Lipzen A."/>
            <person name="Lukacs Z."/>
            <person name="Mihaltcheva S."/>
            <person name="Morgado L.N."/>
            <person name="Niskanen T."/>
            <person name="Noordeloos M.E."/>
            <person name="Ohm R.A."/>
            <person name="Ortiz-Santana B."/>
            <person name="Ovrebo C."/>
            <person name="Racz N."/>
            <person name="Riley R."/>
            <person name="Savchenko A."/>
            <person name="Shiryaev A."/>
            <person name="Soop K."/>
            <person name="Spirin V."/>
            <person name="Szebenyi C."/>
            <person name="Tomsovsky M."/>
            <person name="Tulloss R.E."/>
            <person name="Uehling J."/>
            <person name="Grigoriev I.V."/>
            <person name="Vagvolgyi C."/>
            <person name="Papp T."/>
            <person name="Martin F.M."/>
            <person name="Miettinen O."/>
            <person name="Hibbett D.S."/>
            <person name="Nagy L.G."/>
        </authorList>
    </citation>
    <scope>NUCLEOTIDE SEQUENCE [LARGE SCALE GENOMIC DNA]</scope>
    <source>
        <strain evidence="8 9">CBS 962.96</strain>
    </source>
</reference>
<dbReference type="Pfam" id="PF02770">
    <property type="entry name" value="Acyl-CoA_dh_M"/>
    <property type="match status" value="1"/>
</dbReference>
<dbReference type="EMBL" id="ML179098">
    <property type="protein sequence ID" value="THV00807.1"/>
    <property type="molecule type" value="Genomic_DNA"/>
</dbReference>
<keyword evidence="9" id="KW-1185">Reference proteome</keyword>
<keyword evidence="4" id="KW-0560">Oxidoreductase</keyword>
<evidence type="ECO:0000313" key="9">
    <source>
        <dbReference type="Proteomes" id="UP000297245"/>
    </source>
</evidence>
<comment type="cofactor">
    <cofactor evidence="4">
        <name>FAD</name>
        <dbReference type="ChEBI" id="CHEBI:57692"/>
    </cofactor>
</comment>